<comment type="similarity">
    <text evidence="2 5">Belongs to the glycosyl hydrolase 72 family.</text>
</comment>
<comment type="function">
    <text evidence="5">Splits internally a 1,3-beta-glucan molecule and transfers the newly generated reducing end (the donor) to the non-reducing end of another 1,3-beta-glucan molecule (the acceptor) forming a 1,3-beta linkage, resulting in the elongation of 1,3-beta-glucan chains in the cell wall.</text>
</comment>
<comment type="subcellular location">
    <subcellularLocation>
        <location evidence="1 5">Cell membrane</location>
        <topology evidence="1 5">Lipid-anchor</topology>
        <topology evidence="1 5">GPI-anchor</topology>
    </subcellularLocation>
</comment>
<keyword evidence="5" id="KW-0472">Membrane</keyword>
<gene>
    <name evidence="7" type="ORF">DL764_007825</name>
</gene>
<evidence type="ECO:0000313" key="8">
    <source>
        <dbReference type="Proteomes" id="UP000293360"/>
    </source>
</evidence>
<keyword evidence="4" id="KW-0325">Glycoprotein</keyword>
<keyword evidence="5" id="KW-0336">GPI-anchor</keyword>
<dbReference type="Proteomes" id="UP000293360">
    <property type="component" value="Unassembled WGS sequence"/>
</dbReference>
<dbReference type="OrthoDB" id="421038at2759"/>
<dbReference type="GO" id="GO:0071970">
    <property type="term" value="P:fungal-type cell wall (1-&gt;3)-beta-D-glucan biosynthetic process"/>
    <property type="evidence" value="ECO:0007669"/>
    <property type="project" value="TreeGrafter"/>
</dbReference>
<feature type="region of interest" description="Disordered" evidence="6">
    <location>
        <begin position="385"/>
        <end position="408"/>
    </location>
</feature>
<dbReference type="EC" id="2.4.1.-" evidence="5"/>
<dbReference type="InterPro" id="IPR017853">
    <property type="entry name" value="GH"/>
</dbReference>
<accession>A0A4Q4SZ26</accession>
<feature type="chain" id="PRO_5020884984" description="1,3-beta-glucanosyltransferase" evidence="5">
    <location>
        <begin position="25"/>
        <end position="433"/>
    </location>
</feature>
<dbReference type="GO" id="GO:0098552">
    <property type="term" value="C:side of membrane"/>
    <property type="evidence" value="ECO:0007669"/>
    <property type="project" value="UniProtKB-KW"/>
</dbReference>
<feature type="compositionally biased region" description="Polar residues" evidence="6">
    <location>
        <begin position="385"/>
        <end position="394"/>
    </location>
</feature>
<dbReference type="AlphaFoldDB" id="A0A4Q4SZ26"/>
<protein>
    <recommendedName>
        <fullName evidence="5">1,3-beta-glucanosyltransferase</fullName>
        <ecNumber evidence="5">2.4.1.-</ecNumber>
    </recommendedName>
</protein>
<dbReference type="Gene3D" id="3.20.20.80">
    <property type="entry name" value="Glycosidases"/>
    <property type="match status" value="1"/>
</dbReference>
<name>A0A4Q4SZ26_9PEZI</name>
<evidence type="ECO:0000256" key="6">
    <source>
        <dbReference type="SAM" id="MobiDB-lite"/>
    </source>
</evidence>
<evidence type="ECO:0000256" key="2">
    <source>
        <dbReference type="ARBA" id="ARBA00007528"/>
    </source>
</evidence>
<dbReference type="Pfam" id="PF03198">
    <property type="entry name" value="Glyco_hydro_72"/>
    <property type="match status" value="1"/>
</dbReference>
<evidence type="ECO:0000256" key="5">
    <source>
        <dbReference type="RuleBase" id="RU361209"/>
    </source>
</evidence>
<dbReference type="GO" id="GO:0005886">
    <property type="term" value="C:plasma membrane"/>
    <property type="evidence" value="ECO:0007669"/>
    <property type="project" value="UniProtKB-SubCell"/>
</dbReference>
<proteinExistence type="inferred from homology"/>
<organism evidence="7 8">
    <name type="scientific">Monosporascus ibericus</name>
    <dbReference type="NCBI Taxonomy" id="155417"/>
    <lineage>
        <taxon>Eukaryota</taxon>
        <taxon>Fungi</taxon>
        <taxon>Dikarya</taxon>
        <taxon>Ascomycota</taxon>
        <taxon>Pezizomycotina</taxon>
        <taxon>Sordariomycetes</taxon>
        <taxon>Xylariomycetidae</taxon>
        <taxon>Xylariales</taxon>
        <taxon>Xylariales incertae sedis</taxon>
        <taxon>Monosporascus</taxon>
    </lineage>
</organism>
<dbReference type="EMBL" id="QJNU01000567">
    <property type="protein sequence ID" value="RYO94506.1"/>
    <property type="molecule type" value="Genomic_DNA"/>
</dbReference>
<feature type="signal peptide" evidence="5">
    <location>
        <begin position="1"/>
        <end position="24"/>
    </location>
</feature>
<dbReference type="SUPFAM" id="SSF51445">
    <property type="entry name" value="(Trans)glycosidases"/>
    <property type="match status" value="1"/>
</dbReference>
<keyword evidence="5" id="KW-0449">Lipoprotein</keyword>
<evidence type="ECO:0000256" key="3">
    <source>
        <dbReference type="ARBA" id="ARBA00022729"/>
    </source>
</evidence>
<keyword evidence="3 5" id="KW-0732">Signal</keyword>
<evidence type="ECO:0000256" key="1">
    <source>
        <dbReference type="ARBA" id="ARBA00004609"/>
    </source>
</evidence>
<evidence type="ECO:0000313" key="7">
    <source>
        <dbReference type="EMBL" id="RYO94506.1"/>
    </source>
</evidence>
<sequence length="433" mass="47021">MMRASLLAILSGALLTAALSPIEAVGNKFFTSDGNQFFIKGVAYQLIPDDPLIDTEQCQRDASLMKELGANTIRVYHVDPDADHDGCMKAFADAGIYAMIDMDTFNSYILPDEPYWNQTQFDAYAKVMDAFHEYDNLLGLFVGNEIIAKPHQSLAAPFIKASCRDLKAYRDAKGYRRIPIGYSATDIAQLRPMLQDYLTCGGNSSVNVDFYGLNSYQWCDPTTYSVSGYANLQKQAENFPVPIFFSETGCNVPGPRLFEDQAEIFGPNMINDWSGAIIYEWIEEQNHYGLISYGPKVDPTATGENIQDGYTRSGTPTPVSPDFKNLKSQWDAIGTPTGIARSNYDATLVSTRDCPTSTPDGWLVNGNVAVPTLGATLSESANSYSSVPSATASATRPAGSAPTEAENAVSGSKEIAGMGAGLVAVMMVFTVWL</sequence>
<dbReference type="GO" id="GO:0031505">
    <property type="term" value="P:fungal-type cell wall organization"/>
    <property type="evidence" value="ECO:0007669"/>
    <property type="project" value="TreeGrafter"/>
</dbReference>
<evidence type="ECO:0000256" key="4">
    <source>
        <dbReference type="ARBA" id="ARBA00023180"/>
    </source>
</evidence>
<dbReference type="PANTHER" id="PTHR31468:SF8">
    <property type="entry name" value="1,3-BETA-GLUCANOSYLTRANSFERASE GAS2"/>
    <property type="match status" value="1"/>
</dbReference>
<dbReference type="PANTHER" id="PTHR31468">
    <property type="entry name" value="1,3-BETA-GLUCANOSYLTRANSFERASE GAS1"/>
    <property type="match status" value="1"/>
</dbReference>
<keyword evidence="8" id="KW-1185">Reference proteome</keyword>
<reference evidence="7 8" key="1">
    <citation type="submission" date="2018-06" db="EMBL/GenBank/DDBJ databases">
        <title>Complete Genomes of Monosporascus.</title>
        <authorList>
            <person name="Robinson A.J."/>
            <person name="Natvig D.O."/>
        </authorList>
    </citation>
    <scope>NUCLEOTIDE SEQUENCE [LARGE SCALE GENOMIC DNA]</scope>
    <source>
        <strain evidence="7 8">CBS 110550</strain>
    </source>
</reference>
<dbReference type="InterPro" id="IPR004886">
    <property type="entry name" value="Glucanosyltransferase"/>
</dbReference>
<keyword evidence="5" id="KW-0808">Transferase</keyword>
<comment type="caution">
    <text evidence="7">The sequence shown here is derived from an EMBL/GenBank/DDBJ whole genome shotgun (WGS) entry which is preliminary data.</text>
</comment>
<dbReference type="GO" id="GO:0042124">
    <property type="term" value="F:1,3-beta-glucanosyltransferase activity"/>
    <property type="evidence" value="ECO:0007669"/>
    <property type="project" value="TreeGrafter"/>
</dbReference>